<feature type="domain" description="Acyltransferase 3" evidence="2">
    <location>
        <begin position="8"/>
        <end position="335"/>
    </location>
</feature>
<dbReference type="PANTHER" id="PTHR23028">
    <property type="entry name" value="ACETYLTRANSFERASE"/>
    <property type="match status" value="1"/>
</dbReference>
<dbReference type="Pfam" id="PF01757">
    <property type="entry name" value="Acyl_transf_3"/>
    <property type="match status" value="1"/>
</dbReference>
<keyword evidence="4" id="KW-1185">Reference proteome</keyword>
<protein>
    <recommendedName>
        <fullName evidence="2">Acyltransferase 3 domain-containing protein</fullName>
    </recommendedName>
</protein>
<proteinExistence type="predicted"/>
<evidence type="ECO:0000313" key="3">
    <source>
        <dbReference type="EMBL" id="PQM26357.1"/>
    </source>
</evidence>
<dbReference type="RefSeq" id="WP_105999734.1">
    <property type="nucleotide sequence ID" value="NZ_CM009578.1"/>
</dbReference>
<feature type="transmembrane region" description="Helical" evidence="1">
    <location>
        <begin position="166"/>
        <end position="191"/>
    </location>
</feature>
<feature type="transmembrane region" description="Helical" evidence="1">
    <location>
        <begin position="37"/>
        <end position="58"/>
    </location>
</feature>
<reference evidence="4" key="1">
    <citation type="submission" date="2017-11" db="EMBL/GenBank/DDBJ databases">
        <title>The complete genome sequence of Sphingopyxis pomeranensis sp. nov. strain WS5A3p.</title>
        <authorList>
            <person name="Kaminski M.A."/>
        </authorList>
    </citation>
    <scope>NUCLEOTIDE SEQUENCE [LARGE SCALE GENOMIC DNA]</scope>
    <source>
        <strain evidence="4">WS5A3p</strain>
    </source>
</reference>
<feature type="transmembrane region" description="Helical" evidence="1">
    <location>
        <begin position="203"/>
        <end position="222"/>
    </location>
</feature>
<gene>
    <name evidence="3" type="ORF">CVO77_15010</name>
</gene>
<evidence type="ECO:0000313" key="4">
    <source>
        <dbReference type="Proteomes" id="UP000238954"/>
    </source>
</evidence>
<keyword evidence="1" id="KW-0812">Transmembrane</keyword>
<feature type="transmembrane region" description="Helical" evidence="1">
    <location>
        <begin position="140"/>
        <end position="159"/>
    </location>
</feature>
<organism evidence="3 4">
    <name type="scientific">Sphingopyxis lindanitolerans</name>
    <dbReference type="NCBI Taxonomy" id="2054227"/>
    <lineage>
        <taxon>Bacteria</taxon>
        <taxon>Pseudomonadati</taxon>
        <taxon>Pseudomonadota</taxon>
        <taxon>Alphaproteobacteria</taxon>
        <taxon>Sphingomonadales</taxon>
        <taxon>Sphingomonadaceae</taxon>
        <taxon>Sphingopyxis</taxon>
    </lineage>
</organism>
<feature type="transmembrane region" description="Helical" evidence="1">
    <location>
        <begin position="321"/>
        <end position="339"/>
    </location>
</feature>
<keyword evidence="1" id="KW-0472">Membrane</keyword>
<sequence length="355" mass="39820">MERGQSLYLDALRLIAALEVAAFHLGRMPGSGVAEGWWNGFGHEAVVIFFVLSGFVIRHAAGKNDPTLRLFALSRISRVWSVAIPALLLTWLFDSIGHRVDLSTYQGLVTDGSAPMRVAIGAVMLNESWVSVQMLSNTPYWSIAYEVFYYALFAALFYLKGRWRWLILVPAVIAGPKILLLFPIWLMGWAAYTERRSARWPRWLVWAAFCQPVPCLLLYAHFELMGLTGGWLEGWLGHDLWRNGLAWSRYVVSDSLLGLSIAANLIAAKHLGPELAVVLNWAATPIRWLAGRSFTLYLLHQPTMLLLIALSGALLPPMWRTPFVVAGATIVILAVAEVTEGQRRRLRAGLERVWR</sequence>
<dbReference type="GO" id="GO:0016747">
    <property type="term" value="F:acyltransferase activity, transferring groups other than amino-acyl groups"/>
    <property type="evidence" value="ECO:0007669"/>
    <property type="project" value="InterPro"/>
</dbReference>
<name>A0A2S8B1W5_9SPHN</name>
<feature type="transmembrane region" description="Helical" evidence="1">
    <location>
        <begin position="70"/>
        <end position="93"/>
    </location>
</feature>
<evidence type="ECO:0000259" key="2">
    <source>
        <dbReference type="Pfam" id="PF01757"/>
    </source>
</evidence>
<dbReference type="InterPro" id="IPR050879">
    <property type="entry name" value="Acyltransferase_3"/>
</dbReference>
<dbReference type="AlphaFoldDB" id="A0A2S8B1W5"/>
<evidence type="ECO:0000256" key="1">
    <source>
        <dbReference type="SAM" id="Phobius"/>
    </source>
</evidence>
<dbReference type="EMBL" id="PHFW01000003">
    <property type="protein sequence ID" value="PQM26357.1"/>
    <property type="molecule type" value="Genomic_DNA"/>
</dbReference>
<keyword evidence="1" id="KW-1133">Transmembrane helix</keyword>
<feature type="transmembrane region" description="Helical" evidence="1">
    <location>
        <begin position="294"/>
        <end position="315"/>
    </location>
</feature>
<comment type="caution">
    <text evidence="3">The sequence shown here is derived from an EMBL/GenBank/DDBJ whole genome shotgun (WGS) entry which is preliminary data.</text>
</comment>
<dbReference type="OrthoDB" id="9796461at2"/>
<dbReference type="InterPro" id="IPR002656">
    <property type="entry name" value="Acyl_transf_3_dom"/>
</dbReference>
<accession>A0A2S8B1W5</accession>
<dbReference type="Proteomes" id="UP000238954">
    <property type="component" value="Chromosome"/>
</dbReference>